<evidence type="ECO:0000313" key="1">
    <source>
        <dbReference type="EMBL" id="GAH00486.1"/>
    </source>
</evidence>
<gene>
    <name evidence="1" type="ORF">S01H4_49567</name>
</gene>
<sequence>GSGGLILSVQNVYREEILDRDFNPIIDKQAIIIDLYMESIKPDGQLGSRAITMNYDNGDQHGIGNSQLSHEGYRLPNHERYIPNLGENWTGVYEGESIRGYLYYVIPKNAKNLYLTIPPLRDKGETITVDLENFAKEKYNPRQSLSAYVGKIGDSISNGWYKITVLNYQVKPRTNYLNLSNAYQLQIDLVIELIDLIEGEDTMSFYAYLQDKQGFTYKAEEGGSNSYFGSLAFDRWSEGDIRRGGVEFYDS</sequence>
<reference evidence="1" key="1">
    <citation type="journal article" date="2014" name="Front. Microbiol.">
        <title>High frequency of phylogenetically diverse reductive dehalogenase-homologous genes in deep subseafloor sedimentary metagenomes.</title>
        <authorList>
            <person name="Kawai M."/>
            <person name="Futagami T."/>
            <person name="Toyoda A."/>
            <person name="Takaki Y."/>
            <person name="Nishi S."/>
            <person name="Hori S."/>
            <person name="Arai W."/>
            <person name="Tsubouchi T."/>
            <person name="Morono Y."/>
            <person name="Uchiyama I."/>
            <person name="Ito T."/>
            <person name="Fujiyama A."/>
            <person name="Inagaki F."/>
            <person name="Takami H."/>
        </authorList>
    </citation>
    <scope>NUCLEOTIDE SEQUENCE</scope>
    <source>
        <strain evidence="1">Expedition CK06-06</strain>
    </source>
</reference>
<proteinExistence type="predicted"/>
<name>X1BXJ1_9ZZZZ</name>
<accession>X1BXJ1</accession>
<organism evidence="1">
    <name type="scientific">marine sediment metagenome</name>
    <dbReference type="NCBI Taxonomy" id="412755"/>
    <lineage>
        <taxon>unclassified sequences</taxon>
        <taxon>metagenomes</taxon>
        <taxon>ecological metagenomes</taxon>
    </lineage>
</organism>
<protein>
    <submittedName>
        <fullName evidence="1">Uncharacterized protein</fullName>
    </submittedName>
</protein>
<feature type="non-terminal residue" evidence="1">
    <location>
        <position position="1"/>
    </location>
</feature>
<comment type="caution">
    <text evidence="1">The sequence shown here is derived from an EMBL/GenBank/DDBJ whole genome shotgun (WGS) entry which is preliminary data.</text>
</comment>
<dbReference type="EMBL" id="BART01028048">
    <property type="protein sequence ID" value="GAH00486.1"/>
    <property type="molecule type" value="Genomic_DNA"/>
</dbReference>
<dbReference type="AlphaFoldDB" id="X1BXJ1"/>